<evidence type="ECO:0000256" key="1">
    <source>
        <dbReference type="SAM" id="SignalP"/>
    </source>
</evidence>
<reference evidence="2 3" key="2">
    <citation type="submission" date="2015-02" db="EMBL/GenBank/DDBJ databases">
        <title>The complete genome of Sphingomonas hengshuiensis sp. WHSC-8 isolated from soil of Hengshui Lake.</title>
        <authorList>
            <person name="Wei S."/>
            <person name="Guo J."/>
            <person name="Su C."/>
            <person name="Wu R."/>
            <person name="Zhang Z."/>
            <person name="Liang K."/>
            <person name="Li H."/>
            <person name="Wang T."/>
            <person name="Liu H."/>
            <person name="Zhang C."/>
            <person name="Li Z."/>
            <person name="Wang Q."/>
            <person name="Meng J."/>
        </authorList>
    </citation>
    <scope>NUCLEOTIDE SEQUENCE [LARGE SCALE GENOMIC DNA]</scope>
    <source>
        <strain evidence="2 3">WHSC-8</strain>
    </source>
</reference>
<evidence type="ECO:0000313" key="2">
    <source>
        <dbReference type="EMBL" id="AJP71667.1"/>
    </source>
</evidence>
<gene>
    <name evidence="2" type="ORF">TS85_07540</name>
</gene>
<dbReference type="KEGG" id="sphi:TS85_07540"/>
<evidence type="ECO:0000313" key="3">
    <source>
        <dbReference type="Proteomes" id="UP000032300"/>
    </source>
</evidence>
<name>A0A7U4LEP3_9SPHN</name>
<reference evidence="2 3" key="1">
    <citation type="journal article" date="2015" name="Int. J. Syst. Evol. Microbiol.">
        <title>Sphingomonas hengshuiensis sp. nov., isolated from lake wetland.</title>
        <authorList>
            <person name="Wei S."/>
            <person name="Wang T."/>
            <person name="Liu H."/>
            <person name="Zhang C."/>
            <person name="Guo J."/>
            <person name="Wang Q."/>
            <person name="Liang K."/>
            <person name="Zhang Z."/>
        </authorList>
    </citation>
    <scope>NUCLEOTIDE SEQUENCE [LARGE SCALE GENOMIC DNA]</scope>
    <source>
        <strain evidence="2 3">WHSC-8</strain>
    </source>
</reference>
<protein>
    <recommendedName>
        <fullName evidence="4">DUF885 domain-containing protein</fullName>
    </recommendedName>
</protein>
<dbReference type="Pfam" id="PF05960">
    <property type="entry name" value="DUF885"/>
    <property type="match status" value="2"/>
</dbReference>
<proteinExistence type="predicted"/>
<keyword evidence="1" id="KW-0732">Signal</keyword>
<dbReference type="EMBL" id="CP010836">
    <property type="protein sequence ID" value="AJP71667.1"/>
    <property type="molecule type" value="Genomic_DNA"/>
</dbReference>
<dbReference type="InterPro" id="IPR010281">
    <property type="entry name" value="DUF885"/>
</dbReference>
<evidence type="ECO:0008006" key="4">
    <source>
        <dbReference type="Google" id="ProtNLM"/>
    </source>
</evidence>
<feature type="signal peptide" evidence="1">
    <location>
        <begin position="1"/>
        <end position="30"/>
    </location>
</feature>
<accession>A0A7U4LEP3</accession>
<dbReference type="OrthoDB" id="7277554at2"/>
<dbReference type="PANTHER" id="PTHR33361">
    <property type="entry name" value="GLR0591 PROTEIN"/>
    <property type="match status" value="1"/>
</dbReference>
<organism evidence="2 3">
    <name type="scientific">Sphingomonas hengshuiensis</name>
    <dbReference type="NCBI Taxonomy" id="1609977"/>
    <lineage>
        <taxon>Bacteria</taxon>
        <taxon>Pseudomonadati</taxon>
        <taxon>Pseudomonadota</taxon>
        <taxon>Alphaproteobacteria</taxon>
        <taxon>Sphingomonadales</taxon>
        <taxon>Sphingomonadaceae</taxon>
        <taxon>Sphingomonas</taxon>
    </lineage>
</organism>
<dbReference type="Proteomes" id="UP000032300">
    <property type="component" value="Chromosome"/>
</dbReference>
<dbReference type="PANTHER" id="PTHR33361:SF15">
    <property type="entry name" value="DUF885 FAMILY LIPOPROTEIN"/>
    <property type="match status" value="1"/>
</dbReference>
<feature type="chain" id="PRO_5030890417" description="DUF885 domain-containing protein" evidence="1">
    <location>
        <begin position="31"/>
        <end position="554"/>
    </location>
</feature>
<keyword evidence="3" id="KW-1185">Reference proteome</keyword>
<sequence>MKTKTRLQFAAALVVAPLLSLGAAPLPVHAQAAPSGYDALVALYDEFRAFVAPPVVKGVTDYSPAAMARHYAGLKRLQARLAAIDDSAWPIAQRVDYRVVRAEMHGLEFQHRVVEPWKRDPAFYSTTNLGFGPKMEGAIALPKLPIAPAKAKTLAAQLNAVPEVLRQARANLTDARGDLARLAIQQKQVEVNVYGELAAQADTLQPALAAPARRAQAAAADFRTWLEGIEATLPAHGGVGRENYAWYLRNVLLLAYTPEEIETIGEREYERQVAFLKIEEHRNRAIPMIDPVQTRAQFDAKRKAEDEDLLRFLRDGDWMTIPDYVQHDPEEGPYVFPFEKDPSKPGLFDPPQHLHFFFQAEFRDGRPLRAHNLPGHAFDGLQAARDTRPIRGGKRLFFVNGLRNEGWSFYLEEFILQAGLLEDRPKTREIDYILGAKRAARILPELKMQANEWTWKQANASLVARTPKWMQPGDAVAQFDIELYLRQPGYGIGYYMGKVELEKLLAEVAMQEGDTFDIKRFHDRFRAAGSIPISLIRWEMTGRDDEIRRMDGRP</sequence>
<dbReference type="RefSeq" id="WP_044331427.1">
    <property type="nucleotide sequence ID" value="NZ_CP010836.1"/>
</dbReference>
<dbReference type="AlphaFoldDB" id="A0A7U4LEP3"/>